<dbReference type="EMBL" id="SMLW01000580">
    <property type="protein sequence ID" value="MTI26427.1"/>
    <property type="molecule type" value="Genomic_DNA"/>
</dbReference>
<keyword evidence="2" id="KW-1185">Reference proteome</keyword>
<protein>
    <recommendedName>
        <fullName evidence="3">CYTH domain-containing protein</fullName>
    </recommendedName>
</protein>
<evidence type="ECO:0008006" key="3">
    <source>
        <dbReference type="Google" id="ProtNLM"/>
    </source>
</evidence>
<sequence length="199" mass="23192">MFSSTEVRWFFNESLPEAVSDWFNLFEPLRQPPRTDYYLKNTDNARMGIKLREGQIQIKCLVAEMGVQYYANAVGKVSQYEKWSFPVVSNEEWSALVARPDVWIPAKKERLMLRYTLGGGFPDRIEMDERTEEGCEVELSKIEIIDKTYWSLAFEAFGPSAEMNLEKTTRKIFESKNSPIFFDEENSLGYARLIHDINS</sequence>
<gene>
    <name evidence="1" type="ORF">E1163_15825</name>
</gene>
<accession>A0ABW9RRR9</accession>
<dbReference type="Proteomes" id="UP000798808">
    <property type="component" value="Unassembled WGS sequence"/>
</dbReference>
<proteinExistence type="predicted"/>
<reference evidence="1 2" key="1">
    <citation type="submission" date="2019-02" db="EMBL/GenBank/DDBJ databases">
        <authorList>
            <person name="Goldberg S.R."/>
            <person name="Haltli B.A."/>
            <person name="Correa H."/>
            <person name="Russell K.G."/>
        </authorList>
    </citation>
    <scope>NUCLEOTIDE SEQUENCE [LARGE SCALE GENOMIC DNA]</scope>
    <source>
        <strain evidence="1 2">JCM 16186</strain>
    </source>
</reference>
<name>A0ABW9RRR9_9BACT</name>
<comment type="caution">
    <text evidence="1">The sequence shown here is derived from an EMBL/GenBank/DDBJ whole genome shotgun (WGS) entry which is preliminary data.</text>
</comment>
<dbReference type="RefSeq" id="WP_155173440.1">
    <property type="nucleotide sequence ID" value="NZ_BAAAFL010000012.1"/>
</dbReference>
<evidence type="ECO:0000313" key="2">
    <source>
        <dbReference type="Proteomes" id="UP000798808"/>
    </source>
</evidence>
<organism evidence="1 2">
    <name type="scientific">Fulvivirga kasyanovii</name>
    <dbReference type="NCBI Taxonomy" id="396812"/>
    <lineage>
        <taxon>Bacteria</taxon>
        <taxon>Pseudomonadati</taxon>
        <taxon>Bacteroidota</taxon>
        <taxon>Cytophagia</taxon>
        <taxon>Cytophagales</taxon>
        <taxon>Fulvivirgaceae</taxon>
        <taxon>Fulvivirga</taxon>
    </lineage>
</organism>
<evidence type="ECO:0000313" key="1">
    <source>
        <dbReference type="EMBL" id="MTI26427.1"/>
    </source>
</evidence>